<gene>
    <name evidence="2" type="ORF">HCI99_06305</name>
</gene>
<dbReference type="AlphaFoldDB" id="A0A7X1CBH7"/>
<comment type="caution">
    <text evidence="2">The sequence shown here is derived from an EMBL/GenBank/DDBJ whole genome shotgun (WGS) entry which is preliminary data.</text>
</comment>
<evidence type="ECO:0000256" key="1">
    <source>
        <dbReference type="SAM" id="Coils"/>
    </source>
</evidence>
<dbReference type="EMBL" id="JAASTX010000006">
    <property type="protein sequence ID" value="MBC1491434.1"/>
    <property type="molecule type" value="Genomic_DNA"/>
</dbReference>
<dbReference type="RefSeq" id="WP_185402821.1">
    <property type="nucleotide sequence ID" value="NZ_JAARRO010000021.1"/>
</dbReference>
<dbReference type="Proteomes" id="UP000533953">
    <property type="component" value="Unassembled WGS sequence"/>
</dbReference>
<organism evidence="2 3">
    <name type="scientific">Listeria booriae</name>
    <dbReference type="NCBI Taxonomy" id="1552123"/>
    <lineage>
        <taxon>Bacteria</taxon>
        <taxon>Bacillati</taxon>
        <taxon>Bacillota</taxon>
        <taxon>Bacilli</taxon>
        <taxon>Bacillales</taxon>
        <taxon>Listeriaceae</taxon>
        <taxon>Listeria</taxon>
    </lineage>
</organism>
<keyword evidence="1" id="KW-0175">Coiled coil</keyword>
<reference evidence="2 3" key="1">
    <citation type="submission" date="2020-03" db="EMBL/GenBank/DDBJ databases">
        <title>Soil Listeria distribution.</title>
        <authorList>
            <person name="Liao J."/>
            <person name="Wiedmann M."/>
        </authorList>
    </citation>
    <scope>NUCLEOTIDE SEQUENCE [LARGE SCALE GENOMIC DNA]</scope>
    <source>
        <strain evidence="2 3">FSL L7-1547</strain>
    </source>
</reference>
<dbReference type="InterPro" id="IPR008840">
    <property type="entry name" value="Sipho_Gp157"/>
</dbReference>
<sequence>MKLYELTQSYQNVLDIAEQLEAETLKDTLDAITEGIEIKAENTAKVIKTLEAEVAGLDAEIKRMSERRSAIKNNIDGMKRYLKEELEKIGVDKVKGQHLTVRIQNNPQSVRVDDESKLIGYLIEQPKKLDKKTLLADLKDGKKVEGAEIQQGRSLRIV</sequence>
<evidence type="ECO:0000313" key="2">
    <source>
        <dbReference type="EMBL" id="MBC1491434.1"/>
    </source>
</evidence>
<feature type="coiled-coil region" evidence="1">
    <location>
        <begin position="40"/>
        <end position="74"/>
    </location>
</feature>
<proteinExistence type="predicted"/>
<dbReference type="Pfam" id="PF05565">
    <property type="entry name" value="Sipho_Gp157"/>
    <property type="match status" value="1"/>
</dbReference>
<protein>
    <submittedName>
        <fullName evidence="2">Siphovirus Gp157 family protein</fullName>
    </submittedName>
</protein>
<evidence type="ECO:0000313" key="3">
    <source>
        <dbReference type="Proteomes" id="UP000533953"/>
    </source>
</evidence>
<name>A0A7X1CBH7_9LIST</name>
<accession>A0A7X1CBH7</accession>